<dbReference type="AlphaFoldDB" id="A0A0C2C3V5"/>
<dbReference type="SUPFAM" id="SSF158553">
    <property type="entry name" value="TAFH domain-like"/>
    <property type="match status" value="1"/>
</dbReference>
<keyword evidence="8" id="KW-1185">Reference proteome</keyword>
<dbReference type="EMBL" id="KN748061">
    <property type="protein sequence ID" value="KIH50973.1"/>
    <property type="molecule type" value="Genomic_DNA"/>
</dbReference>
<feature type="compositionally biased region" description="Low complexity" evidence="5">
    <location>
        <begin position="86"/>
        <end position="106"/>
    </location>
</feature>
<evidence type="ECO:0000313" key="7">
    <source>
        <dbReference type="EMBL" id="KIH50973.1"/>
    </source>
</evidence>
<dbReference type="InterPro" id="IPR003894">
    <property type="entry name" value="TAFH_NHR1"/>
</dbReference>
<evidence type="ECO:0000256" key="4">
    <source>
        <dbReference type="ARBA" id="ARBA00023242"/>
    </source>
</evidence>
<evidence type="ECO:0000259" key="6">
    <source>
        <dbReference type="PROSITE" id="PS51119"/>
    </source>
</evidence>
<accession>A0A0C2C3V5</accession>
<feature type="region of interest" description="Disordered" evidence="5">
    <location>
        <begin position="80"/>
        <end position="109"/>
    </location>
</feature>
<dbReference type="OrthoDB" id="21060at2759"/>
<proteinExistence type="predicted"/>
<feature type="region of interest" description="Disordered" evidence="5">
    <location>
        <begin position="1"/>
        <end position="43"/>
    </location>
</feature>
<protein>
    <recommendedName>
        <fullName evidence="6">TAFH domain-containing protein</fullName>
    </recommendedName>
</protein>
<dbReference type="GO" id="GO:0003677">
    <property type="term" value="F:DNA binding"/>
    <property type="evidence" value="ECO:0007669"/>
    <property type="project" value="TreeGrafter"/>
</dbReference>
<organism evidence="7 8">
    <name type="scientific">Ancylostoma duodenale</name>
    <dbReference type="NCBI Taxonomy" id="51022"/>
    <lineage>
        <taxon>Eukaryota</taxon>
        <taxon>Metazoa</taxon>
        <taxon>Ecdysozoa</taxon>
        <taxon>Nematoda</taxon>
        <taxon>Chromadorea</taxon>
        <taxon>Rhabditida</taxon>
        <taxon>Rhabditina</taxon>
        <taxon>Rhabditomorpha</taxon>
        <taxon>Strongyloidea</taxon>
        <taxon>Ancylostomatidae</taxon>
        <taxon>Ancylostomatinae</taxon>
        <taxon>Ancylostoma</taxon>
    </lineage>
</organism>
<dbReference type="PROSITE" id="PS51119">
    <property type="entry name" value="TAFH"/>
    <property type="match status" value="1"/>
</dbReference>
<evidence type="ECO:0000256" key="2">
    <source>
        <dbReference type="ARBA" id="ARBA00023015"/>
    </source>
</evidence>
<gene>
    <name evidence="7" type="ORF">ANCDUO_18944</name>
</gene>
<dbReference type="GO" id="GO:0006367">
    <property type="term" value="P:transcription initiation at RNA polymerase II promoter"/>
    <property type="evidence" value="ECO:0007669"/>
    <property type="project" value="TreeGrafter"/>
</dbReference>
<dbReference type="Proteomes" id="UP000054047">
    <property type="component" value="Unassembled WGS sequence"/>
</dbReference>
<feature type="domain" description="TAFH" evidence="6">
    <location>
        <begin position="109"/>
        <end position="212"/>
    </location>
</feature>
<keyword evidence="3" id="KW-0804">Transcription</keyword>
<dbReference type="Pfam" id="PF07531">
    <property type="entry name" value="TAFH"/>
    <property type="match status" value="1"/>
</dbReference>
<evidence type="ECO:0000256" key="1">
    <source>
        <dbReference type="ARBA" id="ARBA00004123"/>
    </source>
</evidence>
<dbReference type="Gene3D" id="1.20.120.1110">
    <property type="entry name" value="TAFH/NHR1 domain"/>
    <property type="match status" value="1"/>
</dbReference>
<evidence type="ECO:0000256" key="5">
    <source>
        <dbReference type="SAM" id="MobiDB-lite"/>
    </source>
</evidence>
<name>A0A0C2C3V5_9BILA</name>
<keyword evidence="4" id="KW-0539">Nucleus</keyword>
<dbReference type="PANTHER" id="PTHR15138:SF14">
    <property type="entry name" value="TRANSCRIPTION INITIATION FACTOR TFIID SUBUNIT 4"/>
    <property type="match status" value="1"/>
</dbReference>
<feature type="non-terminal residue" evidence="7">
    <location>
        <position position="311"/>
    </location>
</feature>
<dbReference type="PANTHER" id="PTHR15138">
    <property type="entry name" value="TRANSCRIPTION INITIATION FACTOR TFIID SUBUNIT 4"/>
    <property type="match status" value="1"/>
</dbReference>
<reference evidence="7 8" key="1">
    <citation type="submission" date="2013-12" db="EMBL/GenBank/DDBJ databases">
        <title>Draft genome of the parsitic nematode Ancylostoma duodenale.</title>
        <authorList>
            <person name="Mitreva M."/>
        </authorList>
    </citation>
    <scope>NUCLEOTIDE SEQUENCE [LARGE SCALE GENOMIC DNA]</scope>
    <source>
        <strain evidence="7 8">Zhejiang</strain>
    </source>
</reference>
<dbReference type="InterPro" id="IPR037249">
    <property type="entry name" value="TAFH/NHR1_dom_sf"/>
</dbReference>
<dbReference type="GO" id="GO:0005669">
    <property type="term" value="C:transcription factor TFIID complex"/>
    <property type="evidence" value="ECO:0007669"/>
    <property type="project" value="InterPro"/>
</dbReference>
<dbReference type="SMART" id="SM00549">
    <property type="entry name" value="TAFH"/>
    <property type="match status" value="1"/>
</dbReference>
<dbReference type="InterPro" id="IPR045144">
    <property type="entry name" value="TAF4"/>
</dbReference>
<comment type="subcellular location">
    <subcellularLocation>
        <location evidence="1">Nucleus</location>
    </subcellularLocation>
</comment>
<keyword evidence="2" id="KW-0805">Transcription regulation</keyword>
<evidence type="ECO:0000313" key="8">
    <source>
        <dbReference type="Proteomes" id="UP000054047"/>
    </source>
</evidence>
<dbReference type="GO" id="GO:0016251">
    <property type="term" value="F:RNA polymerase II general transcription initiation factor activity"/>
    <property type="evidence" value="ECO:0007669"/>
    <property type="project" value="TreeGrafter"/>
</dbReference>
<evidence type="ECO:0000256" key="3">
    <source>
        <dbReference type="ARBA" id="ARBA00023163"/>
    </source>
</evidence>
<sequence length="311" mass="34099">MSDPSAPSGGPKFRIVAGRGLGERPSPGASVSGNSPLPQEIKPNTMMAPVSMHMQNPQHQQPMQSQPQMIIQGGPPTSVAPGGGMQVQMNQQQPSQSNTPQPIPTSDSQGMVTKCVRFFKTLIQLSQQPEQQQPSQNPQQTAHLVKELVSTLVFGQMPAEEFTTRLQSALKSQAQPHLLPFLHKTLPYLRAAMRSGEVTIEGVVPPPGMMVPPAPQIEAASPQQQMHMQMQPQQHIMTSQPQPTSQQGQQHLHPQPIQHQQMPMVQQIQMGHQQHTQQMVSERQPTSQMMYAPTSGAVSVVSVPIQEHNEQ</sequence>